<feature type="compositionally biased region" description="Basic and acidic residues" evidence="1">
    <location>
        <begin position="1"/>
        <end position="12"/>
    </location>
</feature>
<feature type="compositionally biased region" description="Low complexity" evidence="1">
    <location>
        <begin position="335"/>
        <end position="348"/>
    </location>
</feature>
<feature type="region of interest" description="Disordered" evidence="1">
    <location>
        <begin position="213"/>
        <end position="306"/>
    </location>
</feature>
<keyword evidence="3" id="KW-1185">Reference proteome</keyword>
<accession>A0AAV5T384</accession>
<reference evidence="2" key="1">
    <citation type="submission" date="2023-10" db="EMBL/GenBank/DDBJ databases">
        <title>Genome assembly of Pristionchus species.</title>
        <authorList>
            <person name="Yoshida K."/>
            <person name="Sommer R.J."/>
        </authorList>
    </citation>
    <scope>NUCLEOTIDE SEQUENCE</scope>
    <source>
        <strain evidence="2">RS0144</strain>
    </source>
</reference>
<evidence type="ECO:0000256" key="1">
    <source>
        <dbReference type="SAM" id="MobiDB-lite"/>
    </source>
</evidence>
<proteinExistence type="predicted"/>
<name>A0AAV5T384_9BILA</name>
<organism evidence="2 3">
    <name type="scientific">Pristionchus entomophagus</name>
    <dbReference type="NCBI Taxonomy" id="358040"/>
    <lineage>
        <taxon>Eukaryota</taxon>
        <taxon>Metazoa</taxon>
        <taxon>Ecdysozoa</taxon>
        <taxon>Nematoda</taxon>
        <taxon>Chromadorea</taxon>
        <taxon>Rhabditida</taxon>
        <taxon>Rhabditina</taxon>
        <taxon>Diplogasteromorpha</taxon>
        <taxon>Diplogasteroidea</taxon>
        <taxon>Neodiplogasteridae</taxon>
        <taxon>Pristionchus</taxon>
    </lineage>
</organism>
<feature type="compositionally biased region" description="Basic and acidic residues" evidence="1">
    <location>
        <begin position="47"/>
        <end position="61"/>
    </location>
</feature>
<dbReference type="AlphaFoldDB" id="A0AAV5T384"/>
<gene>
    <name evidence="2" type="ORF">PENTCL1PPCAC_11720</name>
</gene>
<sequence length="459" mass="52082">MKGRKRREEKVKERRKSLRRRISEGNLMKVSRIFGRRERRGKIEKRVKRESGREDEHDGTERPSTSTRSSGKTHRDLYEERKKKSLRRKIESSKQRRNVAQDARKKRHAVKGVRSDMRETRCSSVDSEASSIDGGDDRFFFTSRPRNASRDGSVVPSVGGSRSGSREGSVAGSREGSPERDYVAHHAIDPGALAEKMRNDEKLKNRLIIEKMKEEDERERLRIEREKEKARKQKATGNPTPINPDEKIRAKPKVAMRSGRDPGILDGPASLHSVNRSVPLKTKGGTARKGPLPRPIQMGKRPSTQSLDPLDAIQIEMNQPLPSAPTISGKPISATPTPTTTTSTSTTPTPTPTVTARINYVNPTQDRMYAPDSDGVREERMTRRIEYGRANVIEEPLPFTIRDSMMDPRLLVDLLRPFQWIELIQSNPFKSFNLLPISIHSTQWRLHLPSPVHPVLNLD</sequence>
<feature type="compositionally biased region" description="Basic and acidic residues" evidence="1">
    <location>
        <begin position="213"/>
        <end position="229"/>
    </location>
</feature>
<dbReference type="EMBL" id="BTSX01000003">
    <property type="protein sequence ID" value="GMS89545.1"/>
    <property type="molecule type" value="Genomic_DNA"/>
</dbReference>
<evidence type="ECO:0000313" key="2">
    <source>
        <dbReference type="EMBL" id="GMS89545.1"/>
    </source>
</evidence>
<feature type="region of interest" description="Disordered" evidence="1">
    <location>
        <begin position="1"/>
        <end position="200"/>
    </location>
</feature>
<feature type="compositionally biased region" description="Basic residues" evidence="1">
    <location>
        <begin position="37"/>
        <end position="46"/>
    </location>
</feature>
<protein>
    <submittedName>
        <fullName evidence="2">Uncharacterized protein</fullName>
    </submittedName>
</protein>
<feature type="compositionally biased region" description="Basic and acidic residues" evidence="1">
    <location>
        <begin position="73"/>
        <end position="94"/>
    </location>
</feature>
<evidence type="ECO:0000313" key="3">
    <source>
        <dbReference type="Proteomes" id="UP001432027"/>
    </source>
</evidence>
<feature type="region of interest" description="Disordered" evidence="1">
    <location>
        <begin position="320"/>
        <end position="354"/>
    </location>
</feature>
<dbReference type="Proteomes" id="UP001432027">
    <property type="component" value="Unassembled WGS sequence"/>
</dbReference>
<feature type="compositionally biased region" description="Low complexity" evidence="1">
    <location>
        <begin position="166"/>
        <end position="175"/>
    </location>
</feature>
<feature type="compositionally biased region" description="Basic and acidic residues" evidence="1">
    <location>
        <begin position="176"/>
        <end position="188"/>
    </location>
</feature>
<comment type="caution">
    <text evidence="2">The sequence shown here is derived from an EMBL/GenBank/DDBJ whole genome shotgun (WGS) entry which is preliminary data.</text>
</comment>
<feature type="compositionally biased region" description="Low complexity" evidence="1">
    <location>
        <begin position="150"/>
        <end position="160"/>
    </location>
</feature>